<name>A0A7D5D4X0_9PSED</name>
<sequence>MSLVKMKHKVVKFLRDKDGASGIEYAIIAAMIAVFIFSFSTPIQAGLTNVFNSIKSALP</sequence>
<accession>A0A7D5D4X0</accession>
<evidence type="ECO:0000313" key="3">
    <source>
        <dbReference type="Proteomes" id="UP000509568"/>
    </source>
</evidence>
<dbReference type="AlphaFoldDB" id="A0A7D5D4X0"/>
<reference evidence="2 3" key="1">
    <citation type="submission" date="2020-06" db="EMBL/GenBank/DDBJ databases">
        <title>Pseudomonas eucalypticola sp. nov., an endophyte of Eucalyptus dunnii leaves with biocontrol ability of eucalyptus leaf blight.</title>
        <authorList>
            <person name="Liu Y."/>
            <person name="Song Z."/>
            <person name="Zeng H."/>
            <person name="Lu M."/>
            <person name="Wang X."/>
            <person name="Lian X."/>
            <person name="Zhang Q."/>
        </authorList>
    </citation>
    <scope>NUCLEOTIDE SEQUENCE [LARGE SCALE GENOMIC DNA]</scope>
    <source>
        <strain evidence="2 3">NP-1</strain>
    </source>
</reference>
<keyword evidence="1" id="KW-1133">Transmembrane helix</keyword>
<keyword evidence="3" id="KW-1185">Reference proteome</keyword>
<keyword evidence="1" id="KW-0472">Membrane</keyword>
<protein>
    <submittedName>
        <fullName evidence="2">Flp family type IVb pilin</fullName>
    </submittedName>
</protein>
<proteinExistence type="predicted"/>
<evidence type="ECO:0000256" key="1">
    <source>
        <dbReference type="SAM" id="Phobius"/>
    </source>
</evidence>
<dbReference type="Pfam" id="PF04964">
    <property type="entry name" value="Flp_Fap"/>
    <property type="match status" value="1"/>
</dbReference>
<organism evidence="2 3">
    <name type="scientific">Pseudomonas eucalypticola</name>
    <dbReference type="NCBI Taxonomy" id="2599595"/>
    <lineage>
        <taxon>Bacteria</taxon>
        <taxon>Pseudomonadati</taxon>
        <taxon>Pseudomonadota</taxon>
        <taxon>Gammaproteobacteria</taxon>
        <taxon>Pseudomonadales</taxon>
        <taxon>Pseudomonadaceae</taxon>
        <taxon>Pseudomonas</taxon>
    </lineage>
</organism>
<gene>
    <name evidence="2" type="ORF">HWQ56_03250</name>
</gene>
<evidence type="ECO:0000313" key="2">
    <source>
        <dbReference type="EMBL" id="QKZ02872.1"/>
    </source>
</evidence>
<dbReference type="EMBL" id="CP056030">
    <property type="protein sequence ID" value="QKZ02872.1"/>
    <property type="molecule type" value="Genomic_DNA"/>
</dbReference>
<dbReference type="RefSeq" id="WP_176569768.1">
    <property type="nucleotide sequence ID" value="NZ_CP056030.1"/>
</dbReference>
<keyword evidence="1" id="KW-0812">Transmembrane</keyword>
<feature type="transmembrane region" description="Helical" evidence="1">
    <location>
        <begin position="21"/>
        <end position="39"/>
    </location>
</feature>
<dbReference type="InterPro" id="IPR007047">
    <property type="entry name" value="Flp_Fap"/>
</dbReference>
<dbReference type="Proteomes" id="UP000509568">
    <property type="component" value="Chromosome"/>
</dbReference>
<dbReference type="KEGG" id="pez:HWQ56_03250"/>